<dbReference type="OrthoDB" id="9785768at2"/>
<dbReference type="InterPro" id="IPR016039">
    <property type="entry name" value="Thiolase-like"/>
</dbReference>
<sequence>MGTEHLERRVVVSGVGQSQIGRQVDRSGLQLTLDAITAAVADAGLRLDDIDGLATFPGGGAANLPGYANGNLYEVQDALGLRTTWRQGIVEGLALPFYGTAQAVATGQARHAVIWRTVKEGSAARNAGGRPAYGSTKPVAEGPLAWLLPVGMLSPVCQVAPYAMRYMHEYGATREQLGWIPVTQRAHAALNPDAVYRTPLTLEAYLESRMISTPMCLYDCDVPADGATAIVVSAIETAGDLRAPVRIEAMAGVVEGRPSWDQWEDMGRVGHGAARAMWERTDLRPADVDVAQLYDGFTIEVVWWLEALGFCSTGEAADFVDGGSRISLGGELPLNTWGGQLSGGRLHAGFGHTAEAVRQLRGEAGERQVDGAQVVALGNVGGFEAGAALLTRW</sequence>
<dbReference type="CDD" id="cd00829">
    <property type="entry name" value="SCP-x_thiolase"/>
    <property type="match status" value="1"/>
</dbReference>
<dbReference type="InterPro" id="IPR002155">
    <property type="entry name" value="Thiolase"/>
</dbReference>
<dbReference type="PANTHER" id="PTHR42870">
    <property type="entry name" value="ACETYL-COA C-ACETYLTRANSFERASE"/>
    <property type="match status" value="1"/>
</dbReference>
<feature type="domain" description="Thiolase C-terminal" evidence="1">
    <location>
        <begin position="273"/>
        <end position="384"/>
    </location>
</feature>
<dbReference type="GO" id="GO:0016747">
    <property type="term" value="F:acyltransferase activity, transferring groups other than amino-acyl groups"/>
    <property type="evidence" value="ECO:0007669"/>
    <property type="project" value="InterPro"/>
</dbReference>
<dbReference type="PANTHER" id="PTHR42870:SF1">
    <property type="entry name" value="NON-SPECIFIC LIPID-TRANSFER PROTEIN-LIKE 2"/>
    <property type="match status" value="1"/>
</dbReference>
<reference evidence="3" key="1">
    <citation type="submission" date="2016-10" db="EMBL/GenBank/DDBJ databases">
        <authorList>
            <person name="Varghese N."/>
            <person name="Submissions S."/>
        </authorList>
    </citation>
    <scope>NUCLEOTIDE SEQUENCE [LARGE SCALE GENOMIC DNA]</scope>
    <source>
        <strain evidence="3">DSM 45413</strain>
    </source>
</reference>
<organism evidence="2 3">
    <name type="scientific">Trujillonella endophytica</name>
    <dbReference type="NCBI Taxonomy" id="673521"/>
    <lineage>
        <taxon>Bacteria</taxon>
        <taxon>Bacillati</taxon>
        <taxon>Actinomycetota</taxon>
        <taxon>Actinomycetes</taxon>
        <taxon>Geodermatophilales</taxon>
        <taxon>Geodermatophilaceae</taxon>
        <taxon>Trujillonella</taxon>
    </lineage>
</organism>
<evidence type="ECO:0000313" key="2">
    <source>
        <dbReference type="EMBL" id="SEP10582.1"/>
    </source>
</evidence>
<dbReference type="AlphaFoldDB" id="A0A1H8V519"/>
<dbReference type="InterPro" id="IPR055140">
    <property type="entry name" value="Thiolase_C_2"/>
</dbReference>
<proteinExistence type="predicted"/>
<keyword evidence="3" id="KW-1185">Reference proteome</keyword>
<accession>A0A1H8V519</accession>
<dbReference type="SUPFAM" id="SSF53901">
    <property type="entry name" value="Thiolase-like"/>
    <property type="match status" value="2"/>
</dbReference>
<evidence type="ECO:0000313" key="3">
    <source>
        <dbReference type="Proteomes" id="UP000198960"/>
    </source>
</evidence>
<keyword evidence="2" id="KW-0808">Transferase</keyword>
<dbReference type="RefSeq" id="WP_091945780.1">
    <property type="nucleotide sequence ID" value="NZ_FOEE01000010.1"/>
</dbReference>
<dbReference type="Pfam" id="PF22691">
    <property type="entry name" value="Thiolase_C_1"/>
    <property type="match status" value="1"/>
</dbReference>
<dbReference type="EMBL" id="FOEE01000010">
    <property type="protein sequence ID" value="SEP10582.1"/>
    <property type="molecule type" value="Genomic_DNA"/>
</dbReference>
<dbReference type="STRING" id="673521.SAMN05660991_03308"/>
<protein>
    <submittedName>
        <fullName evidence="2">Acetyl-CoA acetyltransferase</fullName>
    </submittedName>
</protein>
<name>A0A1H8V519_9ACTN</name>
<evidence type="ECO:0000259" key="1">
    <source>
        <dbReference type="Pfam" id="PF22691"/>
    </source>
</evidence>
<gene>
    <name evidence="2" type="ORF">SAMN05660991_03308</name>
</gene>
<dbReference type="Gene3D" id="3.40.47.10">
    <property type="match status" value="1"/>
</dbReference>
<dbReference type="Proteomes" id="UP000198960">
    <property type="component" value="Unassembled WGS sequence"/>
</dbReference>
<dbReference type="PIRSF" id="PIRSF000429">
    <property type="entry name" value="Ac-CoA_Ac_transf"/>
    <property type="match status" value="1"/>
</dbReference>